<dbReference type="AlphaFoldDB" id="A0A366LWM7"/>
<comment type="caution">
    <text evidence="1">The sequence shown here is derived from an EMBL/GenBank/DDBJ whole genome shotgun (WGS) entry which is preliminary data.</text>
</comment>
<reference evidence="1 2" key="1">
    <citation type="submission" date="2018-06" db="EMBL/GenBank/DDBJ databases">
        <title>Sphaerisporangium craniellae sp. nov., isolated from a marine sponge in the South China Sea.</title>
        <authorList>
            <person name="Li L."/>
        </authorList>
    </citation>
    <scope>NUCLEOTIDE SEQUENCE [LARGE SCALE GENOMIC DNA]</scope>
    <source>
        <strain evidence="1 2">LHW63015</strain>
    </source>
</reference>
<sequence>MWSMTRSWNPNDFPPSTSEQVQAAREAVARVRAAIAIVVTRSFGDQALDVVRTWELSRKAMDEAAERYQMPPISDEEWEIVTDRRGGGVDGPSS</sequence>
<gene>
    <name evidence="1" type="ORF">DP939_21065</name>
</gene>
<evidence type="ECO:0000313" key="2">
    <source>
        <dbReference type="Proteomes" id="UP000253303"/>
    </source>
</evidence>
<organism evidence="1 2">
    <name type="scientific">Spongiactinospora rosea</name>
    <dbReference type="NCBI Taxonomy" id="2248750"/>
    <lineage>
        <taxon>Bacteria</taxon>
        <taxon>Bacillati</taxon>
        <taxon>Actinomycetota</taxon>
        <taxon>Actinomycetes</taxon>
        <taxon>Streptosporangiales</taxon>
        <taxon>Streptosporangiaceae</taxon>
        <taxon>Spongiactinospora</taxon>
    </lineage>
</organism>
<accession>A0A366LWM7</accession>
<dbReference type="Proteomes" id="UP000253303">
    <property type="component" value="Unassembled WGS sequence"/>
</dbReference>
<name>A0A366LWM7_9ACTN</name>
<dbReference type="EMBL" id="QMEY01000008">
    <property type="protein sequence ID" value="RBQ18358.1"/>
    <property type="molecule type" value="Genomic_DNA"/>
</dbReference>
<protein>
    <submittedName>
        <fullName evidence="1">Uncharacterized protein</fullName>
    </submittedName>
</protein>
<evidence type="ECO:0000313" key="1">
    <source>
        <dbReference type="EMBL" id="RBQ18358.1"/>
    </source>
</evidence>
<proteinExistence type="predicted"/>
<keyword evidence="2" id="KW-1185">Reference proteome</keyword>